<proteinExistence type="predicted"/>
<evidence type="ECO:0000313" key="2">
    <source>
        <dbReference type="EMBL" id="CAB4340072.1"/>
    </source>
</evidence>
<gene>
    <name evidence="2" type="ORF">UFOPK3522_00509</name>
</gene>
<keyword evidence="1" id="KW-0812">Transmembrane</keyword>
<organism evidence="2">
    <name type="scientific">freshwater metagenome</name>
    <dbReference type="NCBI Taxonomy" id="449393"/>
    <lineage>
        <taxon>unclassified sequences</taxon>
        <taxon>metagenomes</taxon>
        <taxon>ecological metagenomes</taxon>
    </lineage>
</organism>
<reference evidence="2" key="1">
    <citation type="submission" date="2020-05" db="EMBL/GenBank/DDBJ databases">
        <authorList>
            <person name="Chiriac C."/>
            <person name="Salcher M."/>
            <person name="Ghai R."/>
            <person name="Kavagutti S V."/>
        </authorList>
    </citation>
    <scope>NUCLEOTIDE SEQUENCE</scope>
</reference>
<feature type="transmembrane region" description="Helical" evidence="1">
    <location>
        <begin position="32"/>
        <end position="54"/>
    </location>
</feature>
<evidence type="ECO:0000256" key="1">
    <source>
        <dbReference type="SAM" id="Phobius"/>
    </source>
</evidence>
<dbReference type="AlphaFoldDB" id="A0A6J5ZFV3"/>
<accession>A0A6J5ZFV3</accession>
<dbReference type="EMBL" id="CAESAO010000028">
    <property type="protein sequence ID" value="CAB4340072.1"/>
    <property type="molecule type" value="Genomic_DNA"/>
</dbReference>
<sequence length="69" mass="7421">MAYAGWLILLAVGAILYFAVNNTEVSGVDIGMIGLILMGVAVLGFVISFVMFMIRRSDARQGQGPYPPQ</sequence>
<protein>
    <submittedName>
        <fullName evidence="2">Unannotated protein</fullName>
    </submittedName>
</protein>
<name>A0A6J5ZFV3_9ZZZZ</name>
<keyword evidence="1" id="KW-0472">Membrane</keyword>
<keyword evidence="1" id="KW-1133">Transmembrane helix</keyword>